<dbReference type="CDD" id="cd02440">
    <property type="entry name" value="AdoMet_MTases"/>
    <property type="match status" value="1"/>
</dbReference>
<sequence>MSINKQQIRKSFTKAISTYEQEAFVQYQIAMELYRLLSVYSNYPVSSILEIGCGTGFFTRLLHSHFSSATITANDLCPEVVNYIPDDIKFISGDMETIDFPDKYDLIAGSSAIQWLEDFPLFLKKINRSLSDKGFVAISTFGEKNLIEIKEVTNIGLSYFTKSDLEHIISSSFQIIKMKEEIKTVYFSSPKDVLLHLKRSGVNGIASEKWTKSDFLYFTDRYNRLFKSDCGVPLTYHPIYIIASKK</sequence>
<dbReference type="UniPathway" id="UPA00078"/>
<dbReference type="EC" id="2.1.1.197" evidence="3 8"/>
<keyword evidence="4 8" id="KW-0489">Methyltransferase</keyword>
<dbReference type="HAMAP" id="MF_00835">
    <property type="entry name" value="BioC"/>
    <property type="match status" value="1"/>
</dbReference>
<reference evidence="10 11" key="1">
    <citation type="journal article" date="2018" name="Nat. Biotechnol.">
        <title>A standardized bacterial taxonomy based on genome phylogeny substantially revises the tree of life.</title>
        <authorList>
            <person name="Parks D.H."/>
            <person name="Chuvochina M."/>
            <person name="Waite D.W."/>
            <person name="Rinke C."/>
            <person name="Skarshewski A."/>
            <person name="Chaumeil P.A."/>
            <person name="Hugenholtz P."/>
        </authorList>
    </citation>
    <scope>NUCLEOTIDE SEQUENCE [LARGE SCALE GENOMIC DNA]</scope>
    <source>
        <strain evidence="10">UBA11482</strain>
    </source>
</reference>
<dbReference type="Pfam" id="PF08241">
    <property type="entry name" value="Methyltransf_11"/>
    <property type="match status" value="1"/>
</dbReference>
<dbReference type="GO" id="GO:0010340">
    <property type="term" value="F:carboxyl-O-methyltransferase activity"/>
    <property type="evidence" value="ECO:0007669"/>
    <property type="project" value="UniProtKB-UniRule"/>
</dbReference>
<keyword evidence="5 8" id="KW-0808">Transferase</keyword>
<comment type="catalytic activity">
    <reaction evidence="1 8">
        <text>malonyl-[ACP] + S-adenosyl-L-methionine = malonyl-[ACP] methyl ester + S-adenosyl-L-homocysteine</text>
        <dbReference type="Rhea" id="RHEA:17105"/>
        <dbReference type="Rhea" id="RHEA-COMP:9623"/>
        <dbReference type="Rhea" id="RHEA-COMP:9954"/>
        <dbReference type="ChEBI" id="CHEBI:57856"/>
        <dbReference type="ChEBI" id="CHEBI:59789"/>
        <dbReference type="ChEBI" id="CHEBI:78449"/>
        <dbReference type="ChEBI" id="CHEBI:78845"/>
        <dbReference type="EC" id="2.1.1.197"/>
    </reaction>
</comment>
<evidence type="ECO:0000256" key="4">
    <source>
        <dbReference type="ARBA" id="ARBA00022603"/>
    </source>
</evidence>
<dbReference type="AlphaFoldDB" id="A0A354LZ68"/>
<keyword evidence="7 8" id="KW-0093">Biotin biosynthesis</keyword>
<dbReference type="GO" id="GO:0102130">
    <property type="term" value="F:malonyl-CoA methyltransferase activity"/>
    <property type="evidence" value="ECO:0007669"/>
    <property type="project" value="UniProtKB-EC"/>
</dbReference>
<dbReference type="GO" id="GO:0008757">
    <property type="term" value="F:S-adenosylmethionine-dependent methyltransferase activity"/>
    <property type="evidence" value="ECO:0007669"/>
    <property type="project" value="InterPro"/>
</dbReference>
<dbReference type="SUPFAM" id="SSF53335">
    <property type="entry name" value="S-adenosyl-L-methionine-dependent methyltransferases"/>
    <property type="match status" value="1"/>
</dbReference>
<dbReference type="GO" id="GO:0009102">
    <property type="term" value="P:biotin biosynthetic process"/>
    <property type="evidence" value="ECO:0007669"/>
    <property type="project" value="UniProtKB-UniRule"/>
</dbReference>
<evidence type="ECO:0000256" key="8">
    <source>
        <dbReference type="HAMAP-Rule" id="MF_00835"/>
    </source>
</evidence>
<dbReference type="EMBL" id="DNWC01000017">
    <property type="protein sequence ID" value="HBJ07557.1"/>
    <property type="molecule type" value="Genomic_DNA"/>
</dbReference>
<evidence type="ECO:0000256" key="3">
    <source>
        <dbReference type="ARBA" id="ARBA00012327"/>
    </source>
</evidence>
<name>A0A354LZ68_9BACT</name>
<feature type="domain" description="Methyltransferase type 11" evidence="9">
    <location>
        <begin position="49"/>
        <end position="138"/>
    </location>
</feature>
<comment type="caution">
    <text evidence="10">The sequence shown here is derived from an EMBL/GenBank/DDBJ whole genome shotgun (WGS) entry which is preliminary data.</text>
</comment>
<organism evidence="10 11">
    <name type="scientific">Coprobacter fastidiosus</name>
    <dbReference type="NCBI Taxonomy" id="1099853"/>
    <lineage>
        <taxon>Bacteria</taxon>
        <taxon>Pseudomonadati</taxon>
        <taxon>Bacteroidota</taxon>
        <taxon>Bacteroidia</taxon>
        <taxon>Bacteroidales</taxon>
        <taxon>Barnesiellaceae</taxon>
        <taxon>Coprobacter</taxon>
    </lineage>
</organism>
<evidence type="ECO:0000256" key="1">
    <source>
        <dbReference type="ARBA" id="ARBA00000852"/>
    </source>
</evidence>
<comment type="pathway">
    <text evidence="2 8">Cofactor biosynthesis; biotin biosynthesis.</text>
</comment>
<keyword evidence="6 8" id="KW-0949">S-adenosyl-L-methionine</keyword>
<dbReference type="Gene3D" id="3.40.50.150">
    <property type="entry name" value="Vaccinia Virus protein VP39"/>
    <property type="match status" value="1"/>
</dbReference>
<dbReference type="InterPro" id="IPR029063">
    <property type="entry name" value="SAM-dependent_MTases_sf"/>
</dbReference>
<dbReference type="InterPro" id="IPR013216">
    <property type="entry name" value="Methyltransf_11"/>
</dbReference>
<dbReference type="GO" id="GO:0032259">
    <property type="term" value="P:methylation"/>
    <property type="evidence" value="ECO:0007669"/>
    <property type="project" value="UniProtKB-KW"/>
</dbReference>
<evidence type="ECO:0000313" key="10">
    <source>
        <dbReference type="EMBL" id="HBJ07557.1"/>
    </source>
</evidence>
<gene>
    <name evidence="8 10" type="primary">bioC</name>
    <name evidence="10" type="ORF">DDY73_00995</name>
</gene>
<proteinExistence type="inferred from homology"/>
<dbReference type="NCBIfam" id="TIGR02072">
    <property type="entry name" value="BioC"/>
    <property type="match status" value="1"/>
</dbReference>
<comment type="function">
    <text evidence="8">Converts the free carboxyl group of a malonyl-thioester to its methyl ester by transfer of a methyl group from S-adenosyl-L-methionine (SAM). It allows to synthesize pimeloyl-ACP via the fatty acid synthetic pathway.</text>
</comment>
<dbReference type="PANTHER" id="PTHR43861">
    <property type="entry name" value="TRANS-ACONITATE 2-METHYLTRANSFERASE-RELATED"/>
    <property type="match status" value="1"/>
</dbReference>
<evidence type="ECO:0000259" key="9">
    <source>
        <dbReference type="Pfam" id="PF08241"/>
    </source>
</evidence>
<evidence type="ECO:0000256" key="6">
    <source>
        <dbReference type="ARBA" id="ARBA00022691"/>
    </source>
</evidence>
<accession>A0A354LZ68</accession>
<evidence type="ECO:0000256" key="7">
    <source>
        <dbReference type="ARBA" id="ARBA00022756"/>
    </source>
</evidence>
<evidence type="ECO:0000256" key="5">
    <source>
        <dbReference type="ARBA" id="ARBA00022679"/>
    </source>
</evidence>
<dbReference type="InterPro" id="IPR011814">
    <property type="entry name" value="BioC"/>
</dbReference>
<protein>
    <recommendedName>
        <fullName evidence="3 8">Malonyl-[acyl-carrier protein] O-methyltransferase</fullName>
        <shortName evidence="8">Malonyl-ACP O-methyltransferase</shortName>
        <ecNumber evidence="3 8">2.1.1.197</ecNumber>
    </recommendedName>
    <alternativeName>
        <fullName evidence="8">Biotin synthesis protein BioC</fullName>
    </alternativeName>
</protein>
<evidence type="ECO:0000313" key="11">
    <source>
        <dbReference type="Proteomes" id="UP000262954"/>
    </source>
</evidence>
<dbReference type="Proteomes" id="UP000262954">
    <property type="component" value="Unassembled WGS sequence"/>
</dbReference>
<comment type="similarity">
    <text evidence="8">Belongs to the methyltransferase superfamily.</text>
</comment>
<evidence type="ECO:0000256" key="2">
    <source>
        <dbReference type="ARBA" id="ARBA00004746"/>
    </source>
</evidence>